<dbReference type="OrthoDB" id="3291843at2"/>
<evidence type="ECO:0000313" key="2">
    <source>
        <dbReference type="EMBL" id="TDT17465.1"/>
    </source>
</evidence>
<protein>
    <recommendedName>
        <fullName evidence="4">Cell division initiation protein</fullName>
    </recommendedName>
</protein>
<feature type="compositionally biased region" description="Basic and acidic residues" evidence="1">
    <location>
        <begin position="7"/>
        <end position="21"/>
    </location>
</feature>
<evidence type="ECO:0000313" key="3">
    <source>
        <dbReference type="Proteomes" id="UP000294558"/>
    </source>
</evidence>
<keyword evidence="3" id="KW-1185">Reference proteome</keyword>
<organism evidence="2 3">
    <name type="scientific">Ilumatobacter fluminis</name>
    <dbReference type="NCBI Taxonomy" id="467091"/>
    <lineage>
        <taxon>Bacteria</taxon>
        <taxon>Bacillati</taxon>
        <taxon>Actinomycetota</taxon>
        <taxon>Acidimicrobiia</taxon>
        <taxon>Acidimicrobiales</taxon>
        <taxon>Ilumatobacteraceae</taxon>
        <taxon>Ilumatobacter</taxon>
    </lineage>
</organism>
<dbReference type="RefSeq" id="WP_133869753.1">
    <property type="nucleotide sequence ID" value="NZ_JAVJPS010000042.1"/>
</dbReference>
<comment type="caution">
    <text evidence="2">The sequence shown here is derived from an EMBL/GenBank/DDBJ whole genome shotgun (WGS) entry which is preliminary data.</text>
</comment>
<feature type="region of interest" description="Disordered" evidence="1">
    <location>
        <begin position="191"/>
        <end position="219"/>
    </location>
</feature>
<dbReference type="AlphaFoldDB" id="A0A4R7I1Z1"/>
<feature type="compositionally biased region" description="Acidic residues" evidence="1">
    <location>
        <begin position="22"/>
        <end position="39"/>
    </location>
</feature>
<name>A0A4R7I1Z1_9ACTN</name>
<dbReference type="EMBL" id="SOAU01000001">
    <property type="protein sequence ID" value="TDT17465.1"/>
    <property type="molecule type" value="Genomic_DNA"/>
</dbReference>
<accession>A0A4R7I1Z1</accession>
<feature type="compositionally biased region" description="Basic and acidic residues" evidence="1">
    <location>
        <begin position="198"/>
        <end position="219"/>
    </location>
</feature>
<proteinExistence type="predicted"/>
<evidence type="ECO:0008006" key="4">
    <source>
        <dbReference type="Google" id="ProtNLM"/>
    </source>
</evidence>
<dbReference type="Proteomes" id="UP000294558">
    <property type="component" value="Unassembled WGS sequence"/>
</dbReference>
<evidence type="ECO:0000256" key="1">
    <source>
        <dbReference type="SAM" id="MobiDB-lite"/>
    </source>
</evidence>
<sequence>MTYDDQYDQRYDDRQGDRYDDGYDEPFDDYEEIDDDYPEPGETTGHVGDAETLLRRAIDLVANAPTMPLSSSPRVDRHELIELLDEALARMPDELRQARWMLKERQEFVNKTRREANEMLEAARVQAERMVQRTEVVRAAEARARHVVETADNDARRLKLETEDFLDQRLASFEILLDKLGRTVAAGRQKLSIGDGGHPLEHVDEVEDDPTKGFFDQDR</sequence>
<reference evidence="2 3" key="1">
    <citation type="submission" date="2019-03" db="EMBL/GenBank/DDBJ databases">
        <title>Sequencing the genomes of 1000 actinobacteria strains.</title>
        <authorList>
            <person name="Klenk H.-P."/>
        </authorList>
    </citation>
    <scope>NUCLEOTIDE SEQUENCE [LARGE SCALE GENOMIC DNA]</scope>
    <source>
        <strain evidence="2 3">DSM 18936</strain>
    </source>
</reference>
<feature type="region of interest" description="Disordered" evidence="1">
    <location>
        <begin position="1"/>
        <end position="47"/>
    </location>
</feature>
<gene>
    <name evidence="2" type="ORF">BDK89_3075</name>
</gene>